<proteinExistence type="predicted"/>
<dbReference type="EMBL" id="MJUW02000024">
    <property type="protein sequence ID" value="OQD46671.1"/>
    <property type="molecule type" value="Genomic_DNA"/>
</dbReference>
<reference evidence="10 11" key="1">
    <citation type="journal article" date="2016" name="Genome Announc.">
        <title>Draft Genome Sequence of the Anaerobic Ammonium-Oxidizing Bacterium 'Candidatus Brocadia sp. 40'.</title>
        <authorList>
            <person name="Ali M."/>
            <person name="Haroon M.F."/>
            <person name="Narita Y."/>
            <person name="Zhang L."/>
            <person name="Rangel Shaw D."/>
            <person name="Okabe S."/>
            <person name="Saikaly P.E."/>
        </authorList>
    </citation>
    <scope>NUCLEOTIDE SEQUENCE [LARGE SCALE GENOMIC DNA]</scope>
    <source>
        <strain evidence="10 11">40</strain>
    </source>
</reference>
<evidence type="ECO:0000256" key="1">
    <source>
        <dbReference type="ARBA" id="ARBA00004651"/>
    </source>
</evidence>
<evidence type="ECO:0000259" key="9">
    <source>
        <dbReference type="Pfam" id="PF12704"/>
    </source>
</evidence>
<dbReference type="RefSeq" id="WP_070066166.1">
    <property type="nucleotide sequence ID" value="NZ_MJUW02000024.1"/>
</dbReference>
<feature type="transmembrane region" description="Helical" evidence="7">
    <location>
        <begin position="264"/>
        <end position="286"/>
    </location>
</feature>
<sequence>MNFIALKMLVGNRAKYAGIIIGLTFASLLITQQSAIFVGLMTRTFGFLTDTALPDIWVMDPKVQYIDDIKPLKETESIRVRSVEGVAWAVPMYKGLLKARLSNGTFQTCNVIGLDDETLIGGPPRMLQGSLSDLRRSDAIVVNDIGAAGKLAKVLPDGKRIPLRIGDTMELNDHRAVVVGICKVQRTFQSQPVIYTTYSRATIFAPRERKLLSFVAAKAKPGQDLQTLCQRIHRVTGLVAYTKDEFKALTIRYYMKYTGIPINFGMTVVLGFIVGIAIAGQTFFNFTLDNLRYFGTLKAMGATDRMLLQMILLQAAVVGSIGYGLGVGIATALGTLSGHTELSFQLPWQLLLISAFAVMLICAASAVLSIRKVIRLEPAIVFQI</sequence>
<dbReference type="AlphaFoldDB" id="A0A1V6M2M8"/>
<dbReference type="PANTHER" id="PTHR43738:SF1">
    <property type="entry name" value="HEMIN TRANSPORT SYSTEM PERMEASE PROTEIN HRTB-RELATED"/>
    <property type="match status" value="1"/>
</dbReference>
<dbReference type="InterPro" id="IPR051125">
    <property type="entry name" value="ABC-4/HrtB_transporter"/>
</dbReference>
<feature type="domain" description="MacB-like periplasmic core" evidence="9">
    <location>
        <begin position="18"/>
        <end position="233"/>
    </location>
</feature>
<dbReference type="GO" id="GO:0005886">
    <property type="term" value="C:plasma membrane"/>
    <property type="evidence" value="ECO:0007669"/>
    <property type="project" value="UniProtKB-SubCell"/>
</dbReference>
<dbReference type="PANTHER" id="PTHR43738">
    <property type="entry name" value="ABC TRANSPORTER, MEMBRANE PROTEIN"/>
    <property type="match status" value="1"/>
</dbReference>
<organism evidence="10 11">
    <name type="scientific">Candidatus Brocadia sapporoensis</name>
    <dbReference type="NCBI Taxonomy" id="392547"/>
    <lineage>
        <taxon>Bacteria</taxon>
        <taxon>Pseudomonadati</taxon>
        <taxon>Planctomycetota</taxon>
        <taxon>Candidatus Brocadiia</taxon>
        <taxon>Candidatus Brocadiales</taxon>
        <taxon>Candidatus Brocadiaceae</taxon>
        <taxon>Candidatus Brocadia</taxon>
    </lineage>
</organism>
<dbReference type="InterPro" id="IPR025857">
    <property type="entry name" value="MacB_PCD"/>
</dbReference>
<feature type="transmembrane region" description="Helical" evidence="7">
    <location>
        <begin position="307"/>
        <end position="334"/>
    </location>
</feature>
<keyword evidence="6 7" id="KW-0472">Membrane</keyword>
<evidence type="ECO:0000256" key="4">
    <source>
        <dbReference type="ARBA" id="ARBA00022692"/>
    </source>
</evidence>
<dbReference type="Pfam" id="PF02687">
    <property type="entry name" value="FtsX"/>
    <property type="match status" value="1"/>
</dbReference>
<protein>
    <submittedName>
        <fullName evidence="10">ABC transporter permease</fullName>
    </submittedName>
</protein>
<dbReference type="Pfam" id="PF12704">
    <property type="entry name" value="MacB_PCD"/>
    <property type="match status" value="1"/>
</dbReference>
<name>A0A1V6M2M8_9BACT</name>
<comment type="subcellular location">
    <subcellularLocation>
        <location evidence="1">Cell membrane</location>
        <topology evidence="1">Multi-pass membrane protein</topology>
    </subcellularLocation>
</comment>
<evidence type="ECO:0000313" key="10">
    <source>
        <dbReference type="EMBL" id="OQD46671.1"/>
    </source>
</evidence>
<accession>A0A1V6M2M8</accession>
<evidence type="ECO:0000256" key="2">
    <source>
        <dbReference type="ARBA" id="ARBA00022448"/>
    </source>
</evidence>
<keyword evidence="3" id="KW-1003">Cell membrane</keyword>
<feature type="domain" description="ABC3 transporter permease C-terminal" evidence="8">
    <location>
        <begin position="268"/>
        <end position="378"/>
    </location>
</feature>
<gene>
    <name evidence="10" type="ORF">BIY37_01975</name>
</gene>
<evidence type="ECO:0000256" key="7">
    <source>
        <dbReference type="SAM" id="Phobius"/>
    </source>
</evidence>
<evidence type="ECO:0000313" key="11">
    <source>
        <dbReference type="Proteomes" id="UP000242219"/>
    </source>
</evidence>
<keyword evidence="2" id="KW-0813">Transport</keyword>
<dbReference type="Proteomes" id="UP000242219">
    <property type="component" value="Unassembled WGS sequence"/>
</dbReference>
<evidence type="ECO:0000256" key="3">
    <source>
        <dbReference type="ARBA" id="ARBA00022475"/>
    </source>
</evidence>
<keyword evidence="11" id="KW-1185">Reference proteome</keyword>
<evidence type="ECO:0000256" key="5">
    <source>
        <dbReference type="ARBA" id="ARBA00022989"/>
    </source>
</evidence>
<keyword evidence="4 7" id="KW-0812">Transmembrane</keyword>
<evidence type="ECO:0000259" key="8">
    <source>
        <dbReference type="Pfam" id="PF02687"/>
    </source>
</evidence>
<evidence type="ECO:0000256" key="6">
    <source>
        <dbReference type="ARBA" id="ARBA00023136"/>
    </source>
</evidence>
<keyword evidence="5 7" id="KW-1133">Transmembrane helix</keyword>
<dbReference type="InterPro" id="IPR003838">
    <property type="entry name" value="ABC3_permease_C"/>
</dbReference>
<comment type="caution">
    <text evidence="10">The sequence shown here is derived from an EMBL/GenBank/DDBJ whole genome shotgun (WGS) entry which is preliminary data.</text>
</comment>
<feature type="transmembrane region" description="Helical" evidence="7">
    <location>
        <begin position="346"/>
        <end position="368"/>
    </location>
</feature>